<evidence type="ECO:0000256" key="2">
    <source>
        <dbReference type="ARBA" id="ARBA00023125"/>
    </source>
</evidence>
<dbReference type="Proteomes" id="UP001225646">
    <property type="component" value="Unassembled WGS sequence"/>
</dbReference>
<dbReference type="InterPro" id="IPR036390">
    <property type="entry name" value="WH_DNA-bd_sf"/>
</dbReference>
<dbReference type="RefSeq" id="WP_419152501.1">
    <property type="nucleotide sequence ID" value="NZ_JAUSTR010000014.1"/>
</dbReference>
<accession>A0ABT9VRU6</accession>
<keyword evidence="1" id="KW-0805">Transcription regulation</keyword>
<comment type="caution">
    <text evidence="5">The sequence shown here is derived from an EMBL/GenBank/DDBJ whole genome shotgun (WGS) entry which is preliminary data.</text>
</comment>
<name>A0ABT9VRU6_9BACI</name>
<sequence>MLTEERHQMILDLLKEKEIVKIQELVEATNASESTIRRDLTQLEKAKFLKRVHGGATKLKGKLSEPDVKEKSLKNIEAKKAIAKFAAEMIEDEDCIYIDAGTTTLQLIDYLPNDKEIVVVTNGLTHIEPLLTRGIKTYLLGGYVKPRTGALIGRGAMSSIEQYRFDKCFLGVNGIHKELGFTTPDPDEAFIKSKALQLSREGFVLADESKFNEISFSKIANIQEATIITNQSDQDVIAEYAAITDMKVVGT</sequence>
<organism evidence="5 6">
    <name type="scientific">Aeribacillus alveayuensis</name>
    <dbReference type="NCBI Taxonomy" id="279215"/>
    <lineage>
        <taxon>Bacteria</taxon>
        <taxon>Bacillati</taxon>
        <taxon>Bacillota</taxon>
        <taxon>Bacilli</taxon>
        <taxon>Bacillales</taxon>
        <taxon>Bacillaceae</taxon>
        <taxon>Aeribacillus</taxon>
    </lineage>
</organism>
<dbReference type="EMBL" id="JAUSTR010000014">
    <property type="protein sequence ID" value="MDQ0163380.1"/>
    <property type="molecule type" value="Genomic_DNA"/>
</dbReference>
<keyword evidence="6" id="KW-1185">Reference proteome</keyword>
<dbReference type="InterPro" id="IPR014036">
    <property type="entry name" value="DeoR-like_C"/>
</dbReference>
<gene>
    <name evidence="5" type="ORF">J2S06_002460</name>
</gene>
<dbReference type="SMART" id="SM00420">
    <property type="entry name" value="HTH_DEOR"/>
    <property type="match status" value="1"/>
</dbReference>
<dbReference type="Pfam" id="PF00455">
    <property type="entry name" value="DeoRC"/>
    <property type="match status" value="1"/>
</dbReference>
<dbReference type="InterPro" id="IPR001034">
    <property type="entry name" value="DeoR_HTH"/>
</dbReference>
<evidence type="ECO:0000259" key="4">
    <source>
        <dbReference type="PROSITE" id="PS51000"/>
    </source>
</evidence>
<dbReference type="Gene3D" id="3.40.50.1360">
    <property type="match status" value="1"/>
</dbReference>
<evidence type="ECO:0000256" key="3">
    <source>
        <dbReference type="ARBA" id="ARBA00023163"/>
    </source>
</evidence>
<dbReference type="PANTHER" id="PTHR30363">
    <property type="entry name" value="HTH-TYPE TRANSCRIPTIONAL REGULATOR SRLR-RELATED"/>
    <property type="match status" value="1"/>
</dbReference>
<dbReference type="SMART" id="SM01134">
    <property type="entry name" value="DeoRC"/>
    <property type="match status" value="1"/>
</dbReference>
<dbReference type="PROSITE" id="PS00894">
    <property type="entry name" value="HTH_DEOR_1"/>
    <property type="match status" value="1"/>
</dbReference>
<proteinExistence type="predicted"/>
<dbReference type="Pfam" id="PF08220">
    <property type="entry name" value="HTH_DeoR"/>
    <property type="match status" value="1"/>
</dbReference>
<keyword evidence="3" id="KW-0804">Transcription</keyword>
<dbReference type="PRINTS" id="PR00037">
    <property type="entry name" value="HTHLACR"/>
</dbReference>
<dbReference type="SUPFAM" id="SSF100950">
    <property type="entry name" value="NagB/RpiA/CoA transferase-like"/>
    <property type="match status" value="1"/>
</dbReference>
<evidence type="ECO:0000313" key="5">
    <source>
        <dbReference type="EMBL" id="MDQ0163380.1"/>
    </source>
</evidence>
<evidence type="ECO:0000256" key="1">
    <source>
        <dbReference type="ARBA" id="ARBA00023015"/>
    </source>
</evidence>
<keyword evidence="2" id="KW-0238">DNA-binding</keyword>
<dbReference type="InterPro" id="IPR018356">
    <property type="entry name" value="Tscrpt_reg_HTH_DeoR_CS"/>
</dbReference>
<protein>
    <submittedName>
        <fullName evidence="5">DeoR family fructose operon transcriptional repressor</fullName>
    </submittedName>
</protein>
<dbReference type="PROSITE" id="PS51000">
    <property type="entry name" value="HTH_DEOR_2"/>
    <property type="match status" value="1"/>
</dbReference>
<dbReference type="InterPro" id="IPR037171">
    <property type="entry name" value="NagB/RpiA_transferase-like"/>
</dbReference>
<dbReference type="InterPro" id="IPR050313">
    <property type="entry name" value="Carb_Metab_HTH_regulators"/>
</dbReference>
<dbReference type="Gene3D" id="1.10.10.10">
    <property type="entry name" value="Winged helix-like DNA-binding domain superfamily/Winged helix DNA-binding domain"/>
    <property type="match status" value="1"/>
</dbReference>
<feature type="domain" description="HTH deoR-type" evidence="4">
    <location>
        <begin position="3"/>
        <end position="58"/>
    </location>
</feature>
<dbReference type="PANTHER" id="PTHR30363:SF56">
    <property type="entry name" value="TRANSCRIPTIONAL REGULATOR, DEOR FAMILY"/>
    <property type="match status" value="1"/>
</dbReference>
<evidence type="ECO:0000313" key="6">
    <source>
        <dbReference type="Proteomes" id="UP001225646"/>
    </source>
</evidence>
<dbReference type="InterPro" id="IPR036388">
    <property type="entry name" value="WH-like_DNA-bd_sf"/>
</dbReference>
<dbReference type="SUPFAM" id="SSF46785">
    <property type="entry name" value="Winged helix' DNA-binding domain"/>
    <property type="match status" value="1"/>
</dbReference>
<reference evidence="5 6" key="1">
    <citation type="submission" date="2023-07" db="EMBL/GenBank/DDBJ databases">
        <title>Genomic Encyclopedia of Type Strains, Phase IV (KMG-IV): sequencing the most valuable type-strain genomes for metagenomic binning, comparative biology and taxonomic classification.</title>
        <authorList>
            <person name="Goeker M."/>
        </authorList>
    </citation>
    <scope>NUCLEOTIDE SEQUENCE [LARGE SCALE GENOMIC DNA]</scope>
    <source>
        <strain evidence="5 6">DSM 19092</strain>
    </source>
</reference>